<evidence type="ECO:0000259" key="6">
    <source>
        <dbReference type="PROSITE" id="PS50157"/>
    </source>
</evidence>
<name>A0AAV8YZ53_9CUCU</name>
<organism evidence="7 8">
    <name type="scientific">Aromia moschata</name>
    <dbReference type="NCBI Taxonomy" id="1265417"/>
    <lineage>
        <taxon>Eukaryota</taxon>
        <taxon>Metazoa</taxon>
        <taxon>Ecdysozoa</taxon>
        <taxon>Arthropoda</taxon>
        <taxon>Hexapoda</taxon>
        <taxon>Insecta</taxon>
        <taxon>Pterygota</taxon>
        <taxon>Neoptera</taxon>
        <taxon>Endopterygota</taxon>
        <taxon>Coleoptera</taxon>
        <taxon>Polyphaga</taxon>
        <taxon>Cucujiformia</taxon>
        <taxon>Chrysomeloidea</taxon>
        <taxon>Cerambycidae</taxon>
        <taxon>Cerambycinae</taxon>
        <taxon>Callichromatini</taxon>
        <taxon>Aromia</taxon>
    </lineage>
</organism>
<dbReference type="EMBL" id="JAPWTK010000033">
    <property type="protein sequence ID" value="KAJ8956069.1"/>
    <property type="molecule type" value="Genomic_DNA"/>
</dbReference>
<feature type="domain" description="C2H2-type" evidence="6">
    <location>
        <begin position="253"/>
        <end position="280"/>
    </location>
</feature>
<dbReference type="FunFam" id="3.30.160.60:FF:000446">
    <property type="entry name" value="Zinc finger protein"/>
    <property type="match status" value="1"/>
</dbReference>
<keyword evidence="4" id="KW-0862">Zinc</keyword>
<keyword evidence="2" id="KW-0677">Repeat</keyword>
<evidence type="ECO:0000256" key="4">
    <source>
        <dbReference type="ARBA" id="ARBA00022833"/>
    </source>
</evidence>
<accession>A0AAV8YZ53</accession>
<evidence type="ECO:0000256" key="2">
    <source>
        <dbReference type="ARBA" id="ARBA00022737"/>
    </source>
</evidence>
<proteinExistence type="predicted"/>
<feature type="domain" description="C2H2-type" evidence="6">
    <location>
        <begin position="371"/>
        <end position="398"/>
    </location>
</feature>
<dbReference type="GO" id="GO:0045944">
    <property type="term" value="P:positive regulation of transcription by RNA polymerase II"/>
    <property type="evidence" value="ECO:0007669"/>
    <property type="project" value="UniProtKB-ARBA"/>
</dbReference>
<comment type="caution">
    <text evidence="7">The sequence shown here is derived from an EMBL/GenBank/DDBJ whole genome shotgun (WGS) entry which is preliminary data.</text>
</comment>
<dbReference type="GO" id="GO:0008270">
    <property type="term" value="F:zinc ion binding"/>
    <property type="evidence" value="ECO:0007669"/>
    <property type="project" value="UniProtKB-KW"/>
</dbReference>
<dbReference type="PROSITE" id="PS00028">
    <property type="entry name" value="ZINC_FINGER_C2H2_1"/>
    <property type="match status" value="10"/>
</dbReference>
<gene>
    <name evidence="7" type="ORF">NQ318_016521</name>
</gene>
<evidence type="ECO:0000256" key="1">
    <source>
        <dbReference type="ARBA" id="ARBA00022723"/>
    </source>
</evidence>
<evidence type="ECO:0000313" key="7">
    <source>
        <dbReference type="EMBL" id="KAJ8956069.1"/>
    </source>
</evidence>
<evidence type="ECO:0000256" key="3">
    <source>
        <dbReference type="ARBA" id="ARBA00022771"/>
    </source>
</evidence>
<feature type="domain" description="C2H2-type" evidence="6">
    <location>
        <begin position="420"/>
        <end position="447"/>
    </location>
</feature>
<feature type="domain" description="C2H2-type" evidence="6">
    <location>
        <begin position="281"/>
        <end position="309"/>
    </location>
</feature>
<dbReference type="InterPro" id="IPR050329">
    <property type="entry name" value="GLI_C2H2-zinc-finger"/>
</dbReference>
<feature type="domain" description="C2H2-type" evidence="6">
    <location>
        <begin position="342"/>
        <end position="370"/>
    </location>
</feature>
<dbReference type="SMART" id="SM00355">
    <property type="entry name" value="ZnF_C2H2"/>
    <property type="match status" value="10"/>
</dbReference>
<dbReference type="SMART" id="SM00868">
    <property type="entry name" value="zf-AD"/>
    <property type="match status" value="2"/>
</dbReference>
<dbReference type="Gene3D" id="3.30.160.60">
    <property type="entry name" value="Classic Zinc Finger"/>
    <property type="match status" value="5"/>
</dbReference>
<sequence length="544" mass="63549">MEELEEYKCRTCLSTVESGRCTEITKKCYLDKTAKEVIIFLVPEMEATLSDGELVCQSCLRTLRTVVKFIERCLQVEALLGEEDQEYCEGDTNDFPENQVYIKEDVVEEEYEEHFEETGDIVYDENGTVIDQDGDSTQVQQEHDYYVPTYDEYVKSEPEGSEDDSGSVEDKHIIEGNDSHQTPVEIVFDDSYELYKPARGTQRVLKHLVFKDETEDDDDNLTNDGDTYGCSTCTLEFSSKHKYLEHLKDHEPYTCHLCGKNLKSESSYENHMVWHKGKGFNMCEFCGKCFSSTTALKLHISNMHEENEEDKSHQCSECPKTFKNKFKLENHVKTVHLKLGRQICHLCGKLFQNKEACESHYRLIHLQLKPFICDVCGSEFGRKDYLQKHMFHHTGVSRPKKKDGVQKAPRLRLRNPGKPVVCKICGKQISTVHLLKAHLRTHVRIKRYKCKHCELTFTLSTNRDRHEKLHEADPENKFRCNICWKRVKTEEDLERHVANHSNRPPQHSCDICGEKFHRRYLMDNHYLDKHTSREISRGQRKRLS</sequence>
<dbReference type="GO" id="GO:0000981">
    <property type="term" value="F:DNA-binding transcription factor activity, RNA polymerase II-specific"/>
    <property type="evidence" value="ECO:0007669"/>
    <property type="project" value="TreeGrafter"/>
</dbReference>
<keyword evidence="8" id="KW-1185">Reference proteome</keyword>
<reference evidence="7" key="1">
    <citation type="journal article" date="2023" name="Insect Mol. Biol.">
        <title>Genome sequencing provides insights into the evolution of gene families encoding plant cell wall-degrading enzymes in longhorned beetles.</title>
        <authorList>
            <person name="Shin N.R."/>
            <person name="Okamura Y."/>
            <person name="Kirsch R."/>
            <person name="Pauchet Y."/>
        </authorList>
    </citation>
    <scope>NUCLEOTIDE SEQUENCE</scope>
    <source>
        <strain evidence="7">AMC_N1</strain>
    </source>
</reference>
<feature type="domain" description="C2H2-type" evidence="6">
    <location>
        <begin position="448"/>
        <end position="475"/>
    </location>
</feature>
<evidence type="ECO:0000313" key="8">
    <source>
        <dbReference type="Proteomes" id="UP001162162"/>
    </source>
</evidence>
<dbReference type="InterPro" id="IPR013087">
    <property type="entry name" value="Znf_C2H2_type"/>
</dbReference>
<dbReference type="Pfam" id="PF00096">
    <property type="entry name" value="zf-C2H2"/>
    <property type="match status" value="6"/>
</dbReference>
<dbReference type="PANTHER" id="PTHR19818:SF139">
    <property type="entry name" value="PAIR-RULE PROTEIN ODD-PAIRED"/>
    <property type="match status" value="1"/>
</dbReference>
<feature type="domain" description="C2H2-type" evidence="6">
    <location>
        <begin position="478"/>
        <end position="505"/>
    </location>
</feature>
<keyword evidence="1" id="KW-0479">Metal-binding</keyword>
<dbReference type="AlphaFoldDB" id="A0AAV8YZ53"/>
<feature type="domain" description="C2H2-type" evidence="6">
    <location>
        <begin position="313"/>
        <end position="336"/>
    </location>
</feature>
<feature type="domain" description="C2H2-type" evidence="6">
    <location>
        <begin position="507"/>
        <end position="535"/>
    </location>
</feature>
<dbReference type="PROSITE" id="PS50157">
    <property type="entry name" value="ZINC_FINGER_C2H2_2"/>
    <property type="match status" value="9"/>
</dbReference>
<dbReference type="Proteomes" id="UP001162162">
    <property type="component" value="Unassembled WGS sequence"/>
</dbReference>
<evidence type="ECO:0000256" key="5">
    <source>
        <dbReference type="PROSITE-ProRule" id="PRU00042"/>
    </source>
</evidence>
<dbReference type="PANTHER" id="PTHR19818">
    <property type="entry name" value="ZINC FINGER PROTEIN ZIC AND GLI"/>
    <property type="match status" value="1"/>
</dbReference>
<dbReference type="InterPro" id="IPR012934">
    <property type="entry name" value="Znf_AD"/>
</dbReference>
<protein>
    <recommendedName>
        <fullName evidence="6">C2H2-type domain-containing protein</fullName>
    </recommendedName>
</protein>
<dbReference type="SUPFAM" id="SSF57667">
    <property type="entry name" value="beta-beta-alpha zinc fingers"/>
    <property type="match status" value="5"/>
</dbReference>
<dbReference type="InterPro" id="IPR036236">
    <property type="entry name" value="Znf_C2H2_sf"/>
</dbReference>
<keyword evidence="3 5" id="KW-0863">Zinc-finger</keyword>
<dbReference type="GO" id="GO:0000978">
    <property type="term" value="F:RNA polymerase II cis-regulatory region sequence-specific DNA binding"/>
    <property type="evidence" value="ECO:0007669"/>
    <property type="project" value="TreeGrafter"/>
</dbReference>
<dbReference type="GO" id="GO:0005634">
    <property type="term" value="C:nucleus"/>
    <property type="evidence" value="ECO:0007669"/>
    <property type="project" value="InterPro"/>
</dbReference>